<dbReference type="RefSeq" id="WP_089814957.1">
    <property type="nucleotide sequence ID" value="NZ_FOZK01000001.1"/>
</dbReference>
<sequence length="77" mass="8127">MNDVASQYHSQPVLTNPYLWALVLVSTGAGVIALGLTSGVGIFLGGIIGIIALAVGARFLDEIRQPGYDNKIDPWSD</sequence>
<gene>
    <name evidence="2" type="ORF">SAMN05216559_1284</name>
</gene>
<organism evidence="2 3">
    <name type="scientific">Halomicrobium zhouii</name>
    <dbReference type="NCBI Taxonomy" id="767519"/>
    <lineage>
        <taxon>Archaea</taxon>
        <taxon>Methanobacteriati</taxon>
        <taxon>Methanobacteriota</taxon>
        <taxon>Stenosarchaea group</taxon>
        <taxon>Halobacteria</taxon>
        <taxon>Halobacteriales</taxon>
        <taxon>Haloarculaceae</taxon>
        <taxon>Halomicrobium</taxon>
    </lineage>
</organism>
<dbReference type="EMBL" id="FOZK01000001">
    <property type="protein sequence ID" value="SFR93380.1"/>
    <property type="molecule type" value="Genomic_DNA"/>
</dbReference>
<keyword evidence="1" id="KW-0812">Transmembrane</keyword>
<protein>
    <submittedName>
        <fullName evidence="2">Uncharacterized protein</fullName>
    </submittedName>
</protein>
<dbReference type="AlphaFoldDB" id="A0A1I6KR45"/>
<accession>A0A1I6KR45</accession>
<proteinExistence type="predicted"/>
<evidence type="ECO:0000313" key="3">
    <source>
        <dbReference type="Proteomes" id="UP000199062"/>
    </source>
</evidence>
<evidence type="ECO:0000256" key="1">
    <source>
        <dbReference type="SAM" id="Phobius"/>
    </source>
</evidence>
<dbReference type="Proteomes" id="UP000199062">
    <property type="component" value="Unassembled WGS sequence"/>
</dbReference>
<name>A0A1I6KR45_9EURY</name>
<keyword evidence="1" id="KW-1133">Transmembrane helix</keyword>
<evidence type="ECO:0000313" key="2">
    <source>
        <dbReference type="EMBL" id="SFR93380.1"/>
    </source>
</evidence>
<feature type="transmembrane region" description="Helical" evidence="1">
    <location>
        <begin position="18"/>
        <end position="36"/>
    </location>
</feature>
<feature type="transmembrane region" description="Helical" evidence="1">
    <location>
        <begin position="42"/>
        <end position="60"/>
    </location>
</feature>
<keyword evidence="3" id="KW-1185">Reference proteome</keyword>
<keyword evidence="1" id="KW-0472">Membrane</keyword>
<reference evidence="2 3" key="1">
    <citation type="submission" date="2016-10" db="EMBL/GenBank/DDBJ databases">
        <authorList>
            <person name="de Groot N.N."/>
        </authorList>
    </citation>
    <scope>NUCLEOTIDE SEQUENCE [LARGE SCALE GENOMIC DNA]</scope>
    <source>
        <strain evidence="2 3">CGMCC 1.10457</strain>
    </source>
</reference>